<proteinExistence type="inferred from homology"/>
<gene>
    <name evidence="7" type="ORF">IAB16_00430</name>
</gene>
<dbReference type="GO" id="GO:0016491">
    <property type="term" value="F:oxidoreductase activity"/>
    <property type="evidence" value="ECO:0007669"/>
    <property type="project" value="UniProtKB-KW"/>
</dbReference>
<dbReference type="EMBL" id="JADINF010000010">
    <property type="protein sequence ID" value="MBO8423478.1"/>
    <property type="molecule type" value="Genomic_DNA"/>
</dbReference>
<feature type="domain" description="Nitroreductase" evidence="6">
    <location>
        <begin position="9"/>
        <end position="153"/>
    </location>
</feature>
<name>A0A940ICP0_9FIRM</name>
<evidence type="ECO:0000256" key="5">
    <source>
        <dbReference type="ARBA" id="ARBA00023002"/>
    </source>
</evidence>
<dbReference type="PANTHER" id="PTHR43673:SF2">
    <property type="entry name" value="NITROREDUCTASE"/>
    <property type="match status" value="1"/>
</dbReference>
<dbReference type="SUPFAM" id="SSF55469">
    <property type="entry name" value="FMN-dependent nitroreductase-like"/>
    <property type="match status" value="1"/>
</dbReference>
<dbReference type="Gene3D" id="3.40.109.10">
    <property type="entry name" value="NADH Oxidase"/>
    <property type="match status" value="1"/>
</dbReference>
<dbReference type="PANTHER" id="PTHR43673">
    <property type="entry name" value="NAD(P)H NITROREDUCTASE YDGI-RELATED"/>
    <property type="match status" value="1"/>
</dbReference>
<evidence type="ECO:0000256" key="4">
    <source>
        <dbReference type="ARBA" id="ARBA00022643"/>
    </source>
</evidence>
<comment type="caution">
    <text evidence="7">The sequence shown here is derived from an EMBL/GenBank/DDBJ whole genome shotgun (WGS) entry which is preliminary data.</text>
</comment>
<evidence type="ECO:0000256" key="1">
    <source>
        <dbReference type="ARBA" id="ARBA00001917"/>
    </source>
</evidence>
<protein>
    <submittedName>
        <fullName evidence="7">Nitroreductase family protein</fullName>
    </submittedName>
</protein>
<sequence length="173" mass="18780">METFETLFSRVSTRDFNDKEVSAELIERILQAGMSAPVGRARYDTLHVTVVQDGTFLDGVTELAKDTSPRARAPFYGAKTLIVVSSLMSETPAIEYSNVACVIENMAIAARALGVASVYLWAFVKPLENAPALLAKLGLPCGFKPVSALAIGYSDTPLEVFDKPRHSITVNRI</sequence>
<dbReference type="InterPro" id="IPR029479">
    <property type="entry name" value="Nitroreductase"/>
</dbReference>
<accession>A0A940ICP0</accession>
<evidence type="ECO:0000259" key="6">
    <source>
        <dbReference type="Pfam" id="PF00881"/>
    </source>
</evidence>
<evidence type="ECO:0000256" key="2">
    <source>
        <dbReference type="ARBA" id="ARBA00007118"/>
    </source>
</evidence>
<comment type="similarity">
    <text evidence="2">Belongs to the nitroreductase family.</text>
</comment>
<evidence type="ECO:0000313" key="8">
    <source>
        <dbReference type="Proteomes" id="UP000727857"/>
    </source>
</evidence>
<dbReference type="Pfam" id="PF00881">
    <property type="entry name" value="Nitroreductase"/>
    <property type="match status" value="1"/>
</dbReference>
<dbReference type="Proteomes" id="UP000727857">
    <property type="component" value="Unassembled WGS sequence"/>
</dbReference>
<evidence type="ECO:0000256" key="3">
    <source>
        <dbReference type="ARBA" id="ARBA00022630"/>
    </source>
</evidence>
<organism evidence="7 8">
    <name type="scientific">Candidatus Stercoripulliclostridium pullicola</name>
    <dbReference type="NCBI Taxonomy" id="2840953"/>
    <lineage>
        <taxon>Bacteria</taxon>
        <taxon>Bacillati</taxon>
        <taxon>Bacillota</taxon>
        <taxon>Clostridia</taxon>
        <taxon>Eubacteriales</taxon>
        <taxon>Candidatus Stercoripulliclostridium</taxon>
    </lineage>
</organism>
<evidence type="ECO:0000313" key="7">
    <source>
        <dbReference type="EMBL" id="MBO8423478.1"/>
    </source>
</evidence>
<keyword evidence="3" id="KW-0285">Flavoprotein</keyword>
<reference evidence="7" key="2">
    <citation type="journal article" date="2021" name="PeerJ">
        <title>Extensive microbial diversity within the chicken gut microbiome revealed by metagenomics and culture.</title>
        <authorList>
            <person name="Gilroy R."/>
            <person name="Ravi A."/>
            <person name="Getino M."/>
            <person name="Pursley I."/>
            <person name="Horton D.L."/>
            <person name="Alikhan N.F."/>
            <person name="Baker D."/>
            <person name="Gharbi K."/>
            <person name="Hall N."/>
            <person name="Watson M."/>
            <person name="Adriaenssens E.M."/>
            <person name="Foster-Nyarko E."/>
            <person name="Jarju S."/>
            <person name="Secka A."/>
            <person name="Antonio M."/>
            <person name="Oren A."/>
            <person name="Chaudhuri R.R."/>
            <person name="La Ragione R."/>
            <person name="Hildebrand F."/>
            <person name="Pallen M.J."/>
        </authorList>
    </citation>
    <scope>NUCLEOTIDE SEQUENCE</scope>
    <source>
        <strain evidence="7">517</strain>
    </source>
</reference>
<dbReference type="AlphaFoldDB" id="A0A940ICP0"/>
<reference evidence="7" key="1">
    <citation type="submission" date="2020-10" db="EMBL/GenBank/DDBJ databases">
        <authorList>
            <person name="Gilroy R."/>
        </authorList>
    </citation>
    <scope>NUCLEOTIDE SEQUENCE</scope>
    <source>
        <strain evidence="7">517</strain>
    </source>
</reference>
<dbReference type="InterPro" id="IPR000415">
    <property type="entry name" value="Nitroreductase-like"/>
</dbReference>
<keyword evidence="5" id="KW-0560">Oxidoreductase</keyword>
<comment type="cofactor">
    <cofactor evidence="1">
        <name>FMN</name>
        <dbReference type="ChEBI" id="CHEBI:58210"/>
    </cofactor>
</comment>
<keyword evidence="4" id="KW-0288">FMN</keyword>